<dbReference type="InterPro" id="IPR009836">
    <property type="entry name" value="GRDP-like"/>
</dbReference>
<comment type="caution">
    <text evidence="1">The sequence shown here is derived from an EMBL/GenBank/DDBJ whole genome shotgun (WGS) entry which is preliminary data.</text>
</comment>
<dbReference type="PANTHER" id="PTHR34365:SF7">
    <property type="entry name" value="GLYCINE-RICH DOMAIN-CONTAINING PROTEIN 1"/>
    <property type="match status" value="1"/>
</dbReference>
<evidence type="ECO:0000313" key="2">
    <source>
        <dbReference type="Proteomes" id="UP000722485"/>
    </source>
</evidence>
<dbReference type="PANTHER" id="PTHR34365">
    <property type="entry name" value="ENOLASE (DUF1399)"/>
    <property type="match status" value="1"/>
</dbReference>
<accession>A0A9P5HHX7</accession>
<gene>
    <name evidence="1" type="ORF">G7Z17_g1719</name>
</gene>
<dbReference type="Pfam" id="PF07173">
    <property type="entry name" value="GRDP-like"/>
    <property type="match status" value="1"/>
</dbReference>
<name>A0A9P5HHX7_9HYPO</name>
<reference evidence="1" key="1">
    <citation type="submission" date="2020-03" db="EMBL/GenBank/DDBJ databases">
        <title>Draft Genome Sequence of Cylindrodendrum hubeiense.</title>
        <authorList>
            <person name="Buettner E."/>
            <person name="Kellner H."/>
        </authorList>
    </citation>
    <scope>NUCLEOTIDE SEQUENCE</scope>
    <source>
        <strain evidence="1">IHI 201604</strain>
    </source>
</reference>
<sequence>MSHRVASDLRALHLVSKAEMKRLDPKSPPSWMDTRAFNFDQKYQMATTASEQPVIPNPSLFQLLSQRNAISDQLPTTAQCAAHLELLEVFYALRVRVVRASELNDAFGLEINNKIIYRRGYDASESKYIYEPHKLKDITWDDQHREKWPYYLNFAAARFLDWAKKIDDVIGTSRAAGTIDGQSTHTDAVSLPYLPPLDVLMVWHAFLLNPSDFAQFCKKNSLKWLRQLPFPWPQMHANIDSDTWSYTLPAASLAWLKDEAYLEPNLFDFLVDLGQSKNAISATLSENNAKTISSNQALAQARDIDAMTVREKAFLESLHMIAIATDQVKALVDNVQRQAAFVDKMHRQLWIRSPAVADTIQRATERYEQFLKLFRLCPGQMLVPTLDIDLVWHTHQLSAQDYAAAMLSRTGRFIDHDDKLGKPTLNDALEETVKLFSIHFGHSYSICLCWECEAILSAVQACDEDDDSDADQFTQLAGKVMRKVDYYRAVELSRRNGNHFHPVSSLAK</sequence>
<dbReference type="Proteomes" id="UP000722485">
    <property type="component" value="Unassembled WGS sequence"/>
</dbReference>
<evidence type="ECO:0000313" key="1">
    <source>
        <dbReference type="EMBL" id="KAF7555995.1"/>
    </source>
</evidence>
<dbReference type="OrthoDB" id="2684236at2759"/>
<proteinExistence type="predicted"/>
<keyword evidence="2" id="KW-1185">Reference proteome</keyword>
<dbReference type="AlphaFoldDB" id="A0A9P5HHX7"/>
<dbReference type="EMBL" id="JAANBB010000015">
    <property type="protein sequence ID" value="KAF7555995.1"/>
    <property type="molecule type" value="Genomic_DNA"/>
</dbReference>
<organism evidence="1 2">
    <name type="scientific">Cylindrodendrum hubeiense</name>
    <dbReference type="NCBI Taxonomy" id="595255"/>
    <lineage>
        <taxon>Eukaryota</taxon>
        <taxon>Fungi</taxon>
        <taxon>Dikarya</taxon>
        <taxon>Ascomycota</taxon>
        <taxon>Pezizomycotina</taxon>
        <taxon>Sordariomycetes</taxon>
        <taxon>Hypocreomycetidae</taxon>
        <taxon>Hypocreales</taxon>
        <taxon>Nectriaceae</taxon>
        <taxon>Cylindrodendrum</taxon>
    </lineage>
</organism>
<protein>
    <submittedName>
        <fullName evidence="1">Uncharacterized protein</fullName>
    </submittedName>
</protein>